<dbReference type="PRINTS" id="PR00379">
    <property type="entry name" value="INTEIN"/>
</dbReference>
<dbReference type="PROSITE" id="PS50818">
    <property type="entry name" value="INTEIN_C_TER"/>
    <property type="match status" value="1"/>
</dbReference>
<dbReference type="InterPro" id="IPR004042">
    <property type="entry name" value="Intein_endonuc_central"/>
</dbReference>
<gene>
    <name evidence="8" type="ORF">BB215W447A_1210</name>
</gene>
<feature type="domain" description="DOD-type homing endonuclease" evidence="7">
    <location>
        <begin position="219"/>
        <end position="356"/>
    </location>
</feature>
<keyword evidence="4" id="KW-0068">Autocatalytic cleavage</keyword>
<dbReference type="Gene3D" id="3.40.50.150">
    <property type="entry name" value="Vaccinia Virus protein VP39"/>
    <property type="match status" value="2"/>
</dbReference>
<dbReference type="Proteomes" id="UP000232491">
    <property type="component" value="Chromosome"/>
</dbReference>
<dbReference type="GO" id="GO:0009307">
    <property type="term" value="P:DNA restriction-modification system"/>
    <property type="evidence" value="ECO:0007669"/>
    <property type="project" value="UniProtKB-KW"/>
</dbReference>
<dbReference type="Gene3D" id="2.170.16.10">
    <property type="entry name" value="Hedgehog/Intein (Hint) domain"/>
    <property type="match status" value="2"/>
</dbReference>
<dbReference type="InterPro" id="IPR029063">
    <property type="entry name" value="SAM-dependent_MTases_sf"/>
</dbReference>
<dbReference type="InterPro" id="IPR004860">
    <property type="entry name" value="LAGLIDADG_dom"/>
</dbReference>
<keyword evidence="3" id="KW-0680">Restriction system</keyword>
<dbReference type="InterPro" id="IPR036844">
    <property type="entry name" value="Hint_dom_sf"/>
</dbReference>
<dbReference type="EMBL" id="CP021558">
    <property type="protein sequence ID" value="AUE03226.1"/>
    <property type="molecule type" value="Genomic_DNA"/>
</dbReference>
<dbReference type="GO" id="GO:0016539">
    <property type="term" value="P:intein-mediated protein splicing"/>
    <property type="evidence" value="ECO:0007669"/>
    <property type="project" value="InterPro"/>
</dbReference>
<proteinExistence type="predicted"/>
<dbReference type="RefSeq" id="WP_106641511.1">
    <property type="nucleotide sequence ID" value="NZ_CP021558.1"/>
</dbReference>
<evidence type="ECO:0000256" key="5">
    <source>
        <dbReference type="ARBA" id="ARBA00023000"/>
    </source>
</evidence>
<dbReference type="SUPFAM" id="SSF51294">
    <property type="entry name" value="Hedgehog/intein (Hint) domain"/>
    <property type="match status" value="1"/>
</dbReference>
<dbReference type="InterPro" id="IPR003586">
    <property type="entry name" value="Hint_dom_C"/>
</dbReference>
<evidence type="ECO:0000256" key="3">
    <source>
        <dbReference type="ARBA" id="ARBA00022747"/>
    </source>
</evidence>
<dbReference type="GO" id="GO:0004519">
    <property type="term" value="F:endonuclease activity"/>
    <property type="evidence" value="ECO:0007669"/>
    <property type="project" value="InterPro"/>
</dbReference>
<organism evidence="8 9">
    <name type="scientific">Bifidobacterium breve</name>
    <dbReference type="NCBI Taxonomy" id="1685"/>
    <lineage>
        <taxon>Bacteria</taxon>
        <taxon>Bacillati</taxon>
        <taxon>Actinomycetota</taxon>
        <taxon>Actinomycetes</taxon>
        <taxon>Bifidobacteriales</taxon>
        <taxon>Bifidobacteriaceae</taxon>
        <taxon>Bifidobacterium</taxon>
    </lineage>
</organism>
<dbReference type="SMART" id="SM00305">
    <property type="entry name" value="HintC"/>
    <property type="match status" value="1"/>
</dbReference>
<dbReference type="REBASE" id="187561">
    <property type="entry name" value="M.Bbr215ORF1210P"/>
</dbReference>
<dbReference type="InterPro" id="IPR027434">
    <property type="entry name" value="Homing_endonucl"/>
</dbReference>
<dbReference type="Gene3D" id="3.10.28.10">
    <property type="entry name" value="Homing endonucleases"/>
    <property type="match status" value="1"/>
</dbReference>
<name>A0A2K9BSZ7_BIFBR</name>
<dbReference type="Pfam" id="PF00145">
    <property type="entry name" value="DNA_methylase"/>
    <property type="match status" value="1"/>
</dbReference>
<keyword evidence="2" id="KW-0808">Transferase</keyword>
<dbReference type="InterPro" id="IPR030934">
    <property type="entry name" value="Intein_C"/>
</dbReference>
<evidence type="ECO:0000256" key="2">
    <source>
        <dbReference type="ARBA" id="ARBA00022679"/>
    </source>
</evidence>
<evidence type="ECO:0000256" key="6">
    <source>
        <dbReference type="SAM" id="MobiDB-lite"/>
    </source>
</evidence>
<dbReference type="Pfam" id="PF14528">
    <property type="entry name" value="LAGLIDADG_3"/>
    <property type="match status" value="1"/>
</dbReference>
<evidence type="ECO:0000256" key="4">
    <source>
        <dbReference type="ARBA" id="ARBA00022813"/>
    </source>
</evidence>
<dbReference type="GO" id="GO:0032259">
    <property type="term" value="P:methylation"/>
    <property type="evidence" value="ECO:0007669"/>
    <property type="project" value="UniProtKB-KW"/>
</dbReference>
<dbReference type="SUPFAM" id="SSF55608">
    <property type="entry name" value="Homing endonucleases"/>
    <property type="match status" value="1"/>
</dbReference>
<feature type="region of interest" description="Disordered" evidence="6">
    <location>
        <begin position="718"/>
        <end position="741"/>
    </location>
</feature>
<dbReference type="GO" id="GO:0008168">
    <property type="term" value="F:methyltransferase activity"/>
    <property type="evidence" value="ECO:0007669"/>
    <property type="project" value="UniProtKB-KW"/>
</dbReference>
<dbReference type="InterPro" id="IPR006142">
    <property type="entry name" value="INTEIN"/>
</dbReference>
<dbReference type="AlphaFoldDB" id="A0A2K9BSZ7"/>
<dbReference type="PROSITE" id="PS50819">
    <property type="entry name" value="INTEIN_ENDONUCLEASE"/>
    <property type="match status" value="1"/>
</dbReference>
<dbReference type="SUPFAM" id="SSF53335">
    <property type="entry name" value="S-adenosyl-L-methionine-dependent methyltransferases"/>
    <property type="match status" value="2"/>
</dbReference>
<sequence length="913" mass="98127">MQNNSEHNGLIGSLFSGYGGLDLGIDMALGGGMRVAYTSDIEPGPCAIESYHAHGDDCPNLGDITGIDFGDLPDTDVVVGGSPCFPAGSLVLTDRGFTPIEQVRVGDLALTHLGNWKRVIDTGSHIGDTIMLKGQGTPGIECTPNHKFLAGHRYRGPWDNGKRAYPTMFMEDGWIPAADMTGRMWLNMGGSVPALPIPDFDFTGCRTRDIRLSAPFFYFVGRWLGDGWLNVFKRTGRRGSYMKRVFVCDSFDKEDDLRARLDETGLHFGARHERTGVRFCCSSTALHDWLESNFGKGAANKTIPAWAFGMKREWREALLRGYWDSDGDRTKNGMHATSVSKRLLLGVKMLAAGLGSPSGLSMHEPNRAQCVIEGRIVHERTNYMLATYDHPRKSIMTGLGYWGHVREIGAGREKVRVYNITVEDDHSYTIDGIAVKNCQSLSLAGLRAGMHEGTRSGLWSYQADILKASKAPLLTWENVSGALTATASSREDLAEADRRSEALEKTGLCSCETPDVETPDGFMPPDPAAEGSSPLATVLRDFLHADPGACVGITCKACGRHVFEVKGDTVLADDERLSGVHTAPTIRALGRVLGDLANLGYDAVWRGLEAADIGAPHHRLRIFVTAWPRDPSTAREPSNARLRRLAQLPPMRPKGRAWAVWDADRDVWTTGEPDLFGDVDVYMDAWPKSGVMAAGRVYMVPGSWLTVPVPAAGSALATPKATDGAKGGPNQSYGNGDAPLPAQAAMLPTIKAGDAGHTGPNQRFGAGNPSLAASVAGIGVLPTPNVSDAVPADGFLYTPKQSDGVFAAPATSGRPLDRSTFLSTQVRLMDLPGRMDPEKVMEHDSRLPTPRANDADGAGVHGDGGAPDLRTAAVMLPTPNALYDSVKAGTPGDAVRRRRRGAQLGLADVINLL</sequence>
<accession>A0A2K9BSZ7</accession>
<evidence type="ECO:0000313" key="8">
    <source>
        <dbReference type="EMBL" id="AUE03226.1"/>
    </source>
</evidence>
<evidence type="ECO:0000313" key="9">
    <source>
        <dbReference type="Proteomes" id="UP000232491"/>
    </source>
</evidence>
<evidence type="ECO:0000256" key="1">
    <source>
        <dbReference type="ARBA" id="ARBA00022603"/>
    </source>
</evidence>
<keyword evidence="1 8" id="KW-0489">Methyltransferase</keyword>
<dbReference type="NCBIfam" id="TIGR01443">
    <property type="entry name" value="intein_Cterm"/>
    <property type="match status" value="1"/>
</dbReference>
<protein>
    <submittedName>
        <fullName evidence="8">DNA methylase</fullName>
    </submittedName>
</protein>
<keyword evidence="5" id="KW-0651">Protein splicing</keyword>
<feature type="region of interest" description="Disordered" evidence="6">
    <location>
        <begin position="844"/>
        <end position="864"/>
    </location>
</feature>
<reference evidence="8 9" key="1">
    <citation type="submission" date="2017-05" db="EMBL/GenBank/DDBJ databases">
        <title>Comparative genomics and methylome analysis of the gut commensal Bifidobacterium breve.</title>
        <authorList>
            <person name="Bottacini F."/>
            <person name="Morrissey R."/>
            <person name="Roberts R.J."/>
            <person name="James K."/>
            <person name="van Breen J."/>
            <person name="Egan M."/>
            <person name="Lambert J."/>
            <person name="van Limpt K."/>
            <person name="Stanton C."/>
            <person name="Knol J."/>
            <person name="O' Connell Motherway M."/>
            <person name="van Sinderen D."/>
        </authorList>
    </citation>
    <scope>NUCLEOTIDE SEQUENCE [LARGE SCALE GENOMIC DNA]</scope>
    <source>
        <strain evidence="8 9">215W447a</strain>
    </source>
</reference>
<evidence type="ECO:0000259" key="7">
    <source>
        <dbReference type="PROSITE" id="PS50819"/>
    </source>
</evidence>
<dbReference type="InterPro" id="IPR001525">
    <property type="entry name" value="C5_MeTfrase"/>
</dbReference>